<proteinExistence type="predicted"/>
<dbReference type="Proteomes" id="UP000199113">
    <property type="component" value="Unassembled WGS sequence"/>
</dbReference>
<evidence type="ECO:0000313" key="3">
    <source>
        <dbReference type="EMBL" id="PKH40957.1"/>
    </source>
</evidence>
<keyword evidence="1" id="KW-1133">Transmembrane helix</keyword>
<gene>
    <name evidence="3" type="ORF">CXG46_10905</name>
    <name evidence="4" type="ORF">SAMN05192575_11189</name>
</gene>
<reference evidence="4" key="1">
    <citation type="submission" date="2016-10" db="EMBL/GenBank/DDBJ databases">
        <authorList>
            <person name="de Groot N.N."/>
        </authorList>
    </citation>
    <scope>NUCLEOTIDE SEQUENCE [LARGE SCALE GENOMIC DNA]</scope>
    <source>
        <strain evidence="4">CGMCC 1.10697</strain>
    </source>
</reference>
<organism evidence="4 5">
    <name type="scientific">Nocardioides alpinus</name>
    <dbReference type="NCBI Taxonomy" id="748909"/>
    <lineage>
        <taxon>Bacteria</taxon>
        <taxon>Bacillati</taxon>
        <taxon>Actinomycetota</taxon>
        <taxon>Actinomycetes</taxon>
        <taxon>Propionibacteriales</taxon>
        <taxon>Nocardioidaceae</taxon>
        <taxon>Nocardioides</taxon>
    </lineage>
</organism>
<keyword evidence="1" id="KW-0812">Transmembrane</keyword>
<dbReference type="RefSeq" id="WP_091200929.1">
    <property type="nucleotide sequence ID" value="NZ_FOKC01000011.1"/>
</dbReference>
<dbReference type="Pfam" id="PF09851">
    <property type="entry name" value="SHOCT"/>
    <property type="match status" value="1"/>
</dbReference>
<feature type="transmembrane region" description="Helical" evidence="1">
    <location>
        <begin position="47"/>
        <end position="65"/>
    </location>
</feature>
<dbReference type="OrthoDB" id="7596142at2"/>
<dbReference type="EMBL" id="PJBV01000016">
    <property type="protein sequence ID" value="PKH40957.1"/>
    <property type="molecule type" value="Genomic_DNA"/>
</dbReference>
<evidence type="ECO:0000313" key="6">
    <source>
        <dbReference type="Proteomes" id="UP000233565"/>
    </source>
</evidence>
<dbReference type="Proteomes" id="UP000233565">
    <property type="component" value="Unassembled WGS sequence"/>
</dbReference>
<sequence>MDNYPLLSLVFTMIWFFLFIAWLFLLINLTGDILRSDDLSGWGKAGWIFLLILLPLLTALVYIGVRGDGMRKRQVADVRAREDALRAHFGGPSTADDLTKLAALRDSGVLSEEEFAAQKAKLLAV</sequence>
<feature type="transmembrane region" description="Helical" evidence="1">
    <location>
        <begin position="7"/>
        <end position="27"/>
    </location>
</feature>
<dbReference type="STRING" id="748909.SAMN05192575_11189"/>
<dbReference type="AlphaFoldDB" id="A0A1I1AWB4"/>
<dbReference type="EMBL" id="FOKC01000011">
    <property type="protein sequence ID" value="SFB42389.1"/>
    <property type="molecule type" value="Genomic_DNA"/>
</dbReference>
<evidence type="ECO:0000313" key="5">
    <source>
        <dbReference type="Proteomes" id="UP000199113"/>
    </source>
</evidence>
<feature type="domain" description="SHOCT" evidence="2">
    <location>
        <begin position="98"/>
        <end position="123"/>
    </location>
</feature>
<reference evidence="3 6" key="2">
    <citation type="submission" date="2017-12" db="EMBL/GenBank/DDBJ databases">
        <title>Pharmacopeia of the Arctic Ocean.</title>
        <authorList>
            <person name="Collins E."/>
            <person name="Ducluzeau A.-L."/>
        </authorList>
    </citation>
    <scope>NUCLEOTIDE SEQUENCE [LARGE SCALE GENOMIC DNA]</scope>
    <source>
        <strain evidence="3 6">DSM 23325</strain>
    </source>
</reference>
<evidence type="ECO:0000313" key="4">
    <source>
        <dbReference type="EMBL" id="SFB42389.1"/>
    </source>
</evidence>
<evidence type="ECO:0000259" key="2">
    <source>
        <dbReference type="Pfam" id="PF09851"/>
    </source>
</evidence>
<keyword evidence="6" id="KW-1185">Reference proteome</keyword>
<dbReference type="InterPro" id="IPR018649">
    <property type="entry name" value="SHOCT"/>
</dbReference>
<name>A0A1I1AWB4_9ACTN</name>
<protein>
    <submittedName>
        <fullName evidence="4">Short C-terminal domain-containing protein</fullName>
    </submittedName>
</protein>
<keyword evidence="1" id="KW-0472">Membrane</keyword>
<accession>A0A1I1AWB4</accession>
<evidence type="ECO:0000256" key="1">
    <source>
        <dbReference type="SAM" id="Phobius"/>
    </source>
</evidence>